<name>A0ABD5NED8_9EURY</name>
<dbReference type="RefSeq" id="WP_232571323.1">
    <property type="nucleotide sequence ID" value="NZ_CP089466.1"/>
</dbReference>
<organism evidence="1 2">
    <name type="scientific">Halobacterium litoreum</name>
    <dbReference type="NCBI Taxonomy" id="2039234"/>
    <lineage>
        <taxon>Archaea</taxon>
        <taxon>Methanobacteriati</taxon>
        <taxon>Methanobacteriota</taxon>
        <taxon>Stenosarchaea group</taxon>
        <taxon>Halobacteria</taxon>
        <taxon>Halobacteriales</taxon>
        <taxon>Halobacteriaceae</taxon>
        <taxon>Halobacterium</taxon>
    </lineage>
</organism>
<dbReference type="AlphaFoldDB" id="A0ABD5NED8"/>
<gene>
    <name evidence="1" type="ORF">ACFOKC_07425</name>
</gene>
<reference evidence="1 2" key="1">
    <citation type="journal article" date="2019" name="Int. J. Syst. Evol. Microbiol.">
        <title>The Global Catalogue of Microorganisms (GCM) 10K type strain sequencing project: providing services to taxonomists for standard genome sequencing and annotation.</title>
        <authorList>
            <consortium name="The Broad Institute Genomics Platform"/>
            <consortium name="The Broad Institute Genome Sequencing Center for Infectious Disease"/>
            <person name="Wu L."/>
            <person name="Ma J."/>
        </authorList>
    </citation>
    <scope>NUCLEOTIDE SEQUENCE [LARGE SCALE GENOMIC DNA]</scope>
    <source>
        <strain evidence="1 2">CGMCC 1.12562</strain>
    </source>
</reference>
<evidence type="ECO:0000313" key="2">
    <source>
        <dbReference type="Proteomes" id="UP001595660"/>
    </source>
</evidence>
<proteinExistence type="predicted"/>
<dbReference type="EMBL" id="JBHRWN010000002">
    <property type="protein sequence ID" value="MFC3477552.1"/>
    <property type="molecule type" value="Genomic_DNA"/>
</dbReference>
<protein>
    <submittedName>
        <fullName evidence="1">Uncharacterized protein</fullName>
    </submittedName>
</protein>
<dbReference type="Proteomes" id="UP001595660">
    <property type="component" value="Unassembled WGS sequence"/>
</dbReference>
<comment type="caution">
    <text evidence="1">The sequence shown here is derived from an EMBL/GenBank/DDBJ whole genome shotgun (WGS) entry which is preliminary data.</text>
</comment>
<evidence type="ECO:0000313" key="1">
    <source>
        <dbReference type="EMBL" id="MFC3477552.1"/>
    </source>
</evidence>
<dbReference type="GeneID" id="69116517"/>
<sequence length="198" mass="21227">MPKDDFPVRLAAAMDEDGDGGDSLPKASAVVAGLLAPLRGFDKSTGGREFEAESADHAENRYAFTCEVGFGGQRCIARLAVYQKHGYVYARHGLHPTDSGGLLSRIRGRSSSYDALGVDPECASALAERRAKIVAEGVEDRVTTTRTTDDPVGFELRFETAATSMLTVTGFSDGRDYVSVPLPDLALRALVAERRALD</sequence>
<accession>A0ABD5NED8</accession>
<keyword evidence="2" id="KW-1185">Reference proteome</keyword>